<dbReference type="Pfam" id="PF19617">
    <property type="entry name" value="DUF6122"/>
    <property type="match status" value="1"/>
</dbReference>
<evidence type="ECO:0008006" key="3">
    <source>
        <dbReference type="Google" id="ProtNLM"/>
    </source>
</evidence>
<dbReference type="STRING" id="651662.SAMN04488069_11564"/>
<dbReference type="Proteomes" id="UP000199249">
    <property type="component" value="Unassembled WGS sequence"/>
</dbReference>
<gene>
    <name evidence="1" type="ORF">SAMN04488069_11564</name>
</gene>
<dbReference type="AlphaFoldDB" id="A0A1H3N6H6"/>
<dbReference type="EMBL" id="FNOV01000015">
    <property type="protein sequence ID" value="SDY84561.1"/>
    <property type="molecule type" value="Genomic_DNA"/>
</dbReference>
<name>A0A1H3N6H6_9BACT</name>
<protein>
    <recommendedName>
        <fullName evidence="3">LexA-binding, inner membrane-associated hydrolase</fullName>
    </recommendedName>
</protein>
<evidence type="ECO:0000313" key="1">
    <source>
        <dbReference type="EMBL" id="SDY84561.1"/>
    </source>
</evidence>
<evidence type="ECO:0000313" key="2">
    <source>
        <dbReference type="Proteomes" id="UP000199249"/>
    </source>
</evidence>
<organism evidence="1 2">
    <name type="scientific">Hymenobacter psychrophilus</name>
    <dbReference type="NCBI Taxonomy" id="651662"/>
    <lineage>
        <taxon>Bacteria</taxon>
        <taxon>Pseudomonadati</taxon>
        <taxon>Bacteroidota</taxon>
        <taxon>Cytophagia</taxon>
        <taxon>Cytophagales</taxon>
        <taxon>Hymenobacteraceae</taxon>
        <taxon>Hymenobacter</taxon>
    </lineage>
</organism>
<dbReference type="OrthoDB" id="289051at2"/>
<accession>A0A1H3N6H6</accession>
<keyword evidence="2" id="KW-1185">Reference proteome</keyword>
<reference evidence="2" key="1">
    <citation type="submission" date="2016-10" db="EMBL/GenBank/DDBJ databases">
        <authorList>
            <person name="Varghese N."/>
            <person name="Submissions S."/>
        </authorList>
    </citation>
    <scope>NUCLEOTIDE SEQUENCE [LARGE SCALE GENOMIC DNA]</scope>
    <source>
        <strain evidence="2">CGMCC 1.8975</strain>
    </source>
</reference>
<dbReference type="RefSeq" id="WP_092743222.1">
    <property type="nucleotide sequence ID" value="NZ_FNOV01000015.1"/>
</dbReference>
<dbReference type="InterPro" id="IPR046125">
    <property type="entry name" value="DUF6122"/>
</dbReference>
<proteinExistence type="predicted"/>
<sequence length="104" mass="12121">MVHILLHLLVPGVVALLFYRPRWRRAWLILAAALLLDVDHVLATPMFDPARCSINFHPLHTYWAMGGYVLMLFPRVTRVWGVGFLLHMVLDYAECWQLGIIWPQ</sequence>